<dbReference type="RefSeq" id="WP_284032926.1">
    <property type="nucleotide sequence ID" value="NZ_CP126154.1"/>
</dbReference>
<sequence>MEIQFLGGAREVGRSAVLVDDTLLLDYGTLTGDPPQYPVGRPEPDAVVVSHGHLDHVGQVPALLRGDRRPPIHWTPPTSDLARVLARDTLKLRGYDCTFTQSHVQRLGEVEHRHGYDEPFVVAAGGTDYEVTFFDAGHIPGSAHVLVDDGDTRLLYSADFHTDDTRLLSGSTARPDADVVICESTYSDVSHEDRRRVEERFVERVRRTRYEGGTALIPAFAIGRTQEVLLVLGDTEVRPYLDGMGQEVTDIVRRHPAFVRDPDALRRAKSGARYVTGKDGQRERIAADNEAIVTTSGMVSGGPVMRYLPLLRSDPTNHVCLTGYQVEGTNGRMLYERGRCELDGGVVPVAAGVDMFDFSAHADRDGLRSFLDGYRDATVLVNHGDRCPSFAEELRGDGYDASAPELGERLTV</sequence>
<organism evidence="4 5">
    <name type="scientific">Halobaculum lipolyticum</name>
    <dbReference type="NCBI Taxonomy" id="3032001"/>
    <lineage>
        <taxon>Archaea</taxon>
        <taxon>Methanobacteriati</taxon>
        <taxon>Methanobacteriota</taxon>
        <taxon>Stenosarchaea group</taxon>
        <taxon>Halobacteria</taxon>
        <taxon>Halobacteriales</taxon>
        <taxon>Haloferacaceae</taxon>
        <taxon>Halobaculum</taxon>
    </lineage>
</organism>
<dbReference type="Pfam" id="PF12706">
    <property type="entry name" value="Lactamase_B_2"/>
    <property type="match status" value="1"/>
</dbReference>
<comment type="caution">
    <text evidence="4">The sequence shown here is derived from an EMBL/GenBank/DDBJ whole genome shotgun (WGS) entry which is preliminary data.</text>
</comment>
<accession>A0ABD5W9V0</accession>
<dbReference type="Proteomes" id="UP001596461">
    <property type="component" value="Unassembled WGS sequence"/>
</dbReference>
<dbReference type="GeneID" id="81124822"/>
<dbReference type="InterPro" id="IPR011108">
    <property type="entry name" value="RMMBL"/>
</dbReference>
<evidence type="ECO:0000259" key="3">
    <source>
        <dbReference type="SMART" id="SM01027"/>
    </source>
</evidence>
<evidence type="ECO:0000313" key="5">
    <source>
        <dbReference type="Proteomes" id="UP001596461"/>
    </source>
</evidence>
<gene>
    <name evidence="4" type="ORF">ACFQL9_10190</name>
</gene>
<dbReference type="AlphaFoldDB" id="A0ABD5W9V0"/>
<dbReference type="Pfam" id="PF10996">
    <property type="entry name" value="Beta-Casp"/>
    <property type="match status" value="1"/>
</dbReference>
<dbReference type="PANTHER" id="PTHR11203">
    <property type="entry name" value="CLEAVAGE AND POLYADENYLATION SPECIFICITY FACTOR FAMILY MEMBER"/>
    <property type="match status" value="1"/>
</dbReference>
<feature type="domain" description="Metallo-beta-lactamase" evidence="2">
    <location>
        <begin position="13"/>
        <end position="216"/>
    </location>
</feature>
<dbReference type="SMART" id="SM00849">
    <property type="entry name" value="Lactamase_B"/>
    <property type="match status" value="1"/>
</dbReference>
<dbReference type="InterPro" id="IPR036866">
    <property type="entry name" value="RibonucZ/Hydroxyglut_hydro"/>
</dbReference>
<evidence type="ECO:0000256" key="1">
    <source>
        <dbReference type="ARBA" id="ARBA00022801"/>
    </source>
</evidence>
<dbReference type="GO" id="GO:0016787">
    <property type="term" value="F:hydrolase activity"/>
    <property type="evidence" value="ECO:0007669"/>
    <property type="project" value="UniProtKB-KW"/>
</dbReference>
<dbReference type="SMART" id="SM01027">
    <property type="entry name" value="Beta-Casp"/>
    <property type="match status" value="1"/>
</dbReference>
<feature type="domain" description="Beta-Casp" evidence="3">
    <location>
        <begin position="225"/>
        <end position="334"/>
    </location>
</feature>
<dbReference type="EC" id="3.-.-.-" evidence="4"/>
<dbReference type="PANTHER" id="PTHR11203:SF52">
    <property type="entry name" value="MRNA 3-END PROCESSING FACTOR"/>
    <property type="match status" value="1"/>
</dbReference>
<dbReference type="Pfam" id="PF07521">
    <property type="entry name" value="RMMBL"/>
    <property type="match status" value="1"/>
</dbReference>
<dbReference type="Gene3D" id="3.40.50.10890">
    <property type="match status" value="1"/>
</dbReference>
<name>A0ABD5W9V0_9EURY</name>
<reference evidence="4 5" key="1">
    <citation type="journal article" date="2019" name="Int. J. Syst. Evol. Microbiol.">
        <title>The Global Catalogue of Microorganisms (GCM) 10K type strain sequencing project: providing services to taxonomists for standard genome sequencing and annotation.</title>
        <authorList>
            <consortium name="The Broad Institute Genomics Platform"/>
            <consortium name="The Broad Institute Genome Sequencing Center for Infectious Disease"/>
            <person name="Wu L."/>
            <person name="Ma J."/>
        </authorList>
    </citation>
    <scope>NUCLEOTIDE SEQUENCE [LARGE SCALE GENOMIC DNA]</scope>
    <source>
        <strain evidence="4 5">DT31</strain>
    </source>
</reference>
<dbReference type="CDD" id="cd16295">
    <property type="entry name" value="TTHA0252-CPSF-like_MBL-fold"/>
    <property type="match status" value="1"/>
</dbReference>
<dbReference type="InterPro" id="IPR050698">
    <property type="entry name" value="MBL"/>
</dbReference>
<keyword evidence="5" id="KW-1185">Reference proteome</keyword>
<keyword evidence="1 4" id="KW-0378">Hydrolase</keyword>
<dbReference type="EMBL" id="JBHTAH010000007">
    <property type="protein sequence ID" value="MFC7070012.1"/>
    <property type="molecule type" value="Genomic_DNA"/>
</dbReference>
<evidence type="ECO:0000259" key="2">
    <source>
        <dbReference type="SMART" id="SM00849"/>
    </source>
</evidence>
<proteinExistence type="predicted"/>
<evidence type="ECO:0000313" key="4">
    <source>
        <dbReference type="EMBL" id="MFC7070012.1"/>
    </source>
</evidence>
<dbReference type="InterPro" id="IPR001279">
    <property type="entry name" value="Metallo-B-lactamas"/>
</dbReference>
<dbReference type="Gene3D" id="3.60.15.10">
    <property type="entry name" value="Ribonuclease Z/Hydroxyacylglutathione hydrolase-like"/>
    <property type="match status" value="1"/>
</dbReference>
<dbReference type="InterPro" id="IPR022712">
    <property type="entry name" value="Beta_Casp"/>
</dbReference>
<dbReference type="SUPFAM" id="SSF56281">
    <property type="entry name" value="Metallo-hydrolase/oxidoreductase"/>
    <property type="match status" value="1"/>
</dbReference>
<protein>
    <submittedName>
        <fullName evidence="4">MBL fold metallo-hydrolase</fullName>
        <ecNumber evidence="4">3.-.-.-</ecNumber>
    </submittedName>
</protein>